<keyword evidence="3 4" id="KW-0560">Oxidoreductase</keyword>
<keyword evidence="5" id="KW-1185">Reference proteome</keyword>
<accession>A0ABZ1E025</accession>
<dbReference type="InterPro" id="IPR003723">
    <property type="entry name" value="Precorrin-6x_reduct"/>
</dbReference>
<name>A0ABZ1E025_9RHOB</name>
<dbReference type="Pfam" id="PF02571">
    <property type="entry name" value="CbiJ"/>
    <property type="match status" value="1"/>
</dbReference>
<keyword evidence="2" id="KW-0169">Cobalamin biosynthesis</keyword>
<dbReference type="Proteomes" id="UP001623290">
    <property type="component" value="Chromosome"/>
</dbReference>
<evidence type="ECO:0000256" key="2">
    <source>
        <dbReference type="ARBA" id="ARBA00022573"/>
    </source>
</evidence>
<dbReference type="EMBL" id="CP135443">
    <property type="protein sequence ID" value="WRY33582.1"/>
    <property type="molecule type" value="Genomic_DNA"/>
</dbReference>
<proteinExistence type="predicted"/>
<evidence type="ECO:0000256" key="1">
    <source>
        <dbReference type="ARBA" id="ARBA00004953"/>
    </source>
</evidence>
<reference evidence="4 5" key="1">
    <citation type="submission" date="2023-09" db="EMBL/GenBank/DDBJ databases">
        <title>Thioclava shenzhenensis sp. nov., a multidrug resistant bacteria-antagonizing species isolated from coastal seawater.</title>
        <authorList>
            <person name="Long M."/>
        </authorList>
    </citation>
    <scope>NUCLEOTIDE SEQUENCE [LARGE SCALE GENOMIC DNA]</scope>
    <source>
        <strain evidence="4 5">FTW29</strain>
    </source>
</reference>
<dbReference type="PANTHER" id="PTHR36925">
    <property type="entry name" value="COBALT-PRECORRIN-6A REDUCTASE"/>
    <property type="match status" value="1"/>
</dbReference>
<sequence>MSRILLLGGTTEAAEMARLLAVSGQSAVYSYAGRTRAPVAQPLPLRVGGFGGIEGLRHYLRRETITHVIDATHPFAAQMSRHALHACAAESVQLCSFERLPWQAGPRDRWRSVPDMEAAAAALPATPGSIFLAIGRQNLAAFAGAPQHHYLLRLVDPPTDPLPLPDAQVVLARGPFETAQDLALMSKHRITLVVAKNAGGRGAEAKIEAARQLQIPVIMIERPILTGRRIFHHADDVLGWLESTGAGAAGDHGVQDASG</sequence>
<dbReference type="EC" id="1.3.1.106" evidence="4"/>
<evidence type="ECO:0000313" key="4">
    <source>
        <dbReference type="EMBL" id="WRY33582.1"/>
    </source>
</evidence>
<evidence type="ECO:0000313" key="5">
    <source>
        <dbReference type="Proteomes" id="UP001623290"/>
    </source>
</evidence>
<dbReference type="GO" id="GO:0016491">
    <property type="term" value="F:oxidoreductase activity"/>
    <property type="evidence" value="ECO:0007669"/>
    <property type="project" value="UniProtKB-KW"/>
</dbReference>
<dbReference type="PROSITE" id="PS51014">
    <property type="entry name" value="COBK_CBIJ"/>
    <property type="match status" value="1"/>
</dbReference>
<dbReference type="NCBIfam" id="TIGR00715">
    <property type="entry name" value="precor6x_red"/>
    <property type="match status" value="1"/>
</dbReference>
<organism evidence="4 5">
    <name type="scientific">Thioclava litoralis</name>
    <dbReference type="NCBI Taxonomy" id="3076557"/>
    <lineage>
        <taxon>Bacteria</taxon>
        <taxon>Pseudomonadati</taxon>
        <taxon>Pseudomonadota</taxon>
        <taxon>Alphaproteobacteria</taxon>
        <taxon>Rhodobacterales</taxon>
        <taxon>Paracoccaceae</taxon>
        <taxon>Thioclava</taxon>
    </lineage>
</organism>
<evidence type="ECO:0000256" key="3">
    <source>
        <dbReference type="ARBA" id="ARBA00023002"/>
    </source>
</evidence>
<comment type="pathway">
    <text evidence="1">Cofactor biosynthesis; adenosylcobalamin biosynthesis.</text>
</comment>
<dbReference type="RefSeq" id="WP_406720801.1">
    <property type="nucleotide sequence ID" value="NZ_CP135443.1"/>
</dbReference>
<dbReference type="PANTHER" id="PTHR36925:SF1">
    <property type="entry name" value="COBALT-PRECORRIN-6A REDUCTASE"/>
    <property type="match status" value="1"/>
</dbReference>
<protein>
    <submittedName>
        <fullName evidence="4">Cobalt-precorrin-6A reductase</fullName>
        <ecNumber evidence="4">1.3.1.106</ecNumber>
    </submittedName>
</protein>
<dbReference type="NCBIfam" id="NF005968">
    <property type="entry name" value="PRK08057.1-2"/>
    <property type="match status" value="1"/>
</dbReference>
<gene>
    <name evidence="4" type="ORF">RPE78_13020</name>
</gene>